<dbReference type="OrthoDB" id="9798772at2"/>
<dbReference type="PANTHER" id="PTHR33620:SF1">
    <property type="entry name" value="UREASE ACCESSORY PROTEIN F"/>
    <property type="match status" value="1"/>
</dbReference>
<comment type="similarity">
    <text evidence="3">Belongs to the UreF family.</text>
</comment>
<evidence type="ECO:0000256" key="1">
    <source>
        <dbReference type="ARBA" id="ARBA00022988"/>
    </source>
</evidence>
<gene>
    <name evidence="3" type="primary">ureF</name>
    <name evidence="4" type="ORF">METH_21270</name>
</gene>
<evidence type="ECO:0000313" key="4">
    <source>
        <dbReference type="EMBL" id="AHD03357.1"/>
    </source>
</evidence>
<dbReference type="PATRIC" id="fig|999552.6.peg.4208"/>
<dbReference type="InterPro" id="IPR038277">
    <property type="entry name" value="UreF_sf"/>
</dbReference>
<evidence type="ECO:0000256" key="3">
    <source>
        <dbReference type="HAMAP-Rule" id="MF_01385"/>
    </source>
</evidence>
<sequence length="215" mass="22726">MSINPGPVVLLQWLSPAYPVGAFAWSHGLETAVARKEVTDGAGLEAWLGDLLLFGSARTDAILLAAACRAKDMAALAEVDATARAFAPSRERLAETVEQGAAFCRATSEVWGGSLPRLSYPVAVGRAACMHGLALDLTLHMFTHAFVSNLISAAQRLLPVGQIEGQRILKNLGPLVSDAAKNALTSDLSSLSSACFAADVASMVHETQYSRIYRS</sequence>
<geneLocation type="plasmid" evidence="5">
    <name>1</name>
</geneLocation>
<dbReference type="InterPro" id="IPR002639">
    <property type="entry name" value="UreF"/>
</dbReference>
<dbReference type="PANTHER" id="PTHR33620">
    <property type="entry name" value="UREASE ACCESSORY PROTEIN F"/>
    <property type="match status" value="1"/>
</dbReference>
<protein>
    <recommendedName>
        <fullName evidence="3">Urease accessory protein UreF</fullName>
    </recommendedName>
</protein>
<keyword evidence="3" id="KW-0963">Cytoplasm</keyword>
<comment type="subcellular location">
    <subcellularLocation>
        <location evidence="3">Cytoplasm</location>
    </subcellularLocation>
</comment>
<comment type="function">
    <text evidence="3">Required for maturation of urease via the functional incorporation of the urease nickel metallocenter.</text>
</comment>
<accession>V9W2E3</accession>
<dbReference type="GO" id="GO:0016151">
    <property type="term" value="F:nickel cation binding"/>
    <property type="evidence" value="ECO:0007669"/>
    <property type="project" value="UniProtKB-UniRule"/>
</dbReference>
<dbReference type="HAMAP" id="MF_01385">
    <property type="entry name" value="UreF"/>
    <property type="match status" value="1"/>
</dbReference>
<evidence type="ECO:0000256" key="2">
    <source>
        <dbReference type="ARBA" id="ARBA00023186"/>
    </source>
</evidence>
<name>V9W2E3_9RHOB</name>
<proteinExistence type="inferred from homology"/>
<dbReference type="PIRSF" id="PIRSF009467">
    <property type="entry name" value="Ureas_acces_UreF"/>
    <property type="match status" value="1"/>
</dbReference>
<keyword evidence="2 3" id="KW-0143">Chaperone</keyword>
<keyword evidence="1 3" id="KW-0996">Nickel insertion</keyword>
<keyword evidence="5" id="KW-1185">Reference proteome</keyword>
<dbReference type="GO" id="GO:0005737">
    <property type="term" value="C:cytoplasm"/>
    <property type="evidence" value="ECO:0007669"/>
    <property type="project" value="UniProtKB-SubCell"/>
</dbReference>
<dbReference type="Pfam" id="PF01730">
    <property type="entry name" value="UreF"/>
    <property type="match status" value="1"/>
</dbReference>
<dbReference type="RefSeq" id="WP_024092653.1">
    <property type="nucleotide sequence ID" value="NC_023146.1"/>
</dbReference>
<dbReference type="Gene3D" id="1.10.4190.10">
    <property type="entry name" value="Urease accessory protein UreF"/>
    <property type="match status" value="1"/>
</dbReference>
<keyword evidence="4" id="KW-0614">Plasmid</keyword>
<dbReference type="Proteomes" id="UP000018780">
    <property type="component" value="Plasmid unnamed"/>
</dbReference>
<organism evidence="4 5">
    <name type="scientific">Leisingera methylohalidivorans DSM 14336</name>
    <dbReference type="NCBI Taxonomy" id="999552"/>
    <lineage>
        <taxon>Bacteria</taxon>
        <taxon>Pseudomonadati</taxon>
        <taxon>Pseudomonadota</taxon>
        <taxon>Alphaproteobacteria</taxon>
        <taxon>Rhodobacterales</taxon>
        <taxon>Roseobacteraceae</taxon>
        <taxon>Leisingera</taxon>
    </lineage>
</organism>
<comment type="subunit">
    <text evidence="3">UreD, UreF and UreG form a complex that acts as a GTP-hydrolysis-dependent molecular chaperone, activating the urease apoprotein by helping to assemble the nickel containing metallocenter of UreC. The UreE protein probably delivers the nickel.</text>
</comment>
<dbReference type="HOGENOM" id="CLU_049215_2_0_5"/>
<evidence type="ECO:0000313" key="5">
    <source>
        <dbReference type="Proteomes" id="UP000018780"/>
    </source>
</evidence>
<dbReference type="EMBL" id="CP006774">
    <property type="protein sequence ID" value="AHD03357.1"/>
    <property type="molecule type" value="Genomic_DNA"/>
</dbReference>
<dbReference type="KEGG" id="lmd:METH_21270"/>
<reference evidence="4 5" key="1">
    <citation type="submission" date="2013-09" db="EMBL/GenBank/DDBJ databases">
        <authorList>
            <consortium name="DOE Joint Genome Institute"/>
            <person name="Klenk H.-P."/>
            <person name="Huntemann M."/>
            <person name="Han J."/>
            <person name="Chen A."/>
            <person name="Kyrpides N."/>
            <person name="Mavromatis K."/>
            <person name="Markowitz V."/>
            <person name="Palaniappan K."/>
            <person name="Ivanova N."/>
            <person name="Schaumberg A."/>
            <person name="Pati A."/>
            <person name="Liolios K."/>
            <person name="Nordberg H.P."/>
            <person name="Cantor M.N."/>
            <person name="Hua S.X."/>
            <person name="Woyke T."/>
        </authorList>
    </citation>
    <scope>NUCLEOTIDE SEQUENCE [LARGE SCALE GENOMIC DNA]</scope>
    <source>
        <strain evidence="4 5">DSM 14336</strain>
        <plasmid evidence="5">1</plasmid>
    </source>
</reference>
<dbReference type="AlphaFoldDB" id="V9W2E3"/>